<organism evidence="3 4">
    <name type="scientific">Megasphaera stantonii</name>
    <dbReference type="NCBI Taxonomy" id="2144175"/>
    <lineage>
        <taxon>Bacteria</taxon>
        <taxon>Bacillati</taxon>
        <taxon>Bacillota</taxon>
        <taxon>Negativicutes</taxon>
        <taxon>Veillonellales</taxon>
        <taxon>Veillonellaceae</taxon>
        <taxon>Megasphaera</taxon>
    </lineage>
</organism>
<dbReference type="GO" id="GO:0006351">
    <property type="term" value="P:DNA-templated transcription"/>
    <property type="evidence" value="ECO:0007669"/>
    <property type="project" value="TreeGrafter"/>
</dbReference>
<evidence type="ECO:0000313" key="3">
    <source>
        <dbReference type="EMBL" id="AXL22294.1"/>
    </source>
</evidence>
<sequence length="89" mass="10175">MAQTTISVRMDESLKKEFDRICNDLGLSMTTAITMLAKKMTREKRIPFDVSIDPFYSEKNMARLRRSIAQMEATGGIIHEVITDDQSMD</sequence>
<accession>A0A346B2F1</accession>
<dbReference type="RefSeq" id="WP_107195557.1">
    <property type="nucleotide sequence ID" value="NZ_CP029462.1"/>
</dbReference>
<dbReference type="InterPro" id="IPR013321">
    <property type="entry name" value="Arc_rbn_hlx_hlx"/>
</dbReference>
<dbReference type="PANTHER" id="PTHR38781:SF1">
    <property type="entry name" value="ANTITOXIN DINJ-RELATED"/>
    <property type="match status" value="1"/>
</dbReference>
<dbReference type="Proteomes" id="UP000254337">
    <property type="component" value="Chromosome"/>
</dbReference>
<proteinExistence type="inferred from homology"/>
<name>A0A346B2F1_9FIRM</name>
<dbReference type="AlphaFoldDB" id="A0A346B2F1"/>
<dbReference type="InterPro" id="IPR007337">
    <property type="entry name" value="RelB/DinJ"/>
</dbReference>
<dbReference type="Pfam" id="PF04221">
    <property type="entry name" value="RelB"/>
    <property type="match status" value="1"/>
</dbReference>
<evidence type="ECO:0000256" key="2">
    <source>
        <dbReference type="ARBA" id="ARBA00022649"/>
    </source>
</evidence>
<evidence type="ECO:0000313" key="4">
    <source>
        <dbReference type="Proteomes" id="UP000254337"/>
    </source>
</evidence>
<dbReference type="OrthoDB" id="9804867at2"/>
<protein>
    <submittedName>
        <fullName evidence="3">Type II toxin-antitoxin system RelB/DinJ family antitoxin</fullName>
    </submittedName>
</protein>
<dbReference type="KEGG" id="meg:DKB62_12385"/>
<dbReference type="NCBIfam" id="TIGR02384">
    <property type="entry name" value="RelB_DinJ"/>
    <property type="match status" value="1"/>
</dbReference>
<reference evidence="3 4" key="1">
    <citation type="submission" date="2018-05" db="EMBL/GenBank/DDBJ databases">
        <title>Complete genome sequence of Megasphaera sp. AJH120T, isolated from the ceca of a chicken.</title>
        <authorList>
            <person name="Maki J."/>
            <person name="Looft T."/>
        </authorList>
    </citation>
    <scope>NUCLEOTIDE SEQUENCE [LARGE SCALE GENOMIC DNA]</scope>
    <source>
        <strain evidence="3 4">AJH120</strain>
    </source>
</reference>
<dbReference type="GO" id="GO:0006355">
    <property type="term" value="P:regulation of DNA-templated transcription"/>
    <property type="evidence" value="ECO:0007669"/>
    <property type="project" value="InterPro"/>
</dbReference>
<evidence type="ECO:0000256" key="1">
    <source>
        <dbReference type="ARBA" id="ARBA00010562"/>
    </source>
</evidence>
<dbReference type="PANTHER" id="PTHR38781">
    <property type="entry name" value="ANTITOXIN DINJ-RELATED"/>
    <property type="match status" value="1"/>
</dbReference>
<keyword evidence="2" id="KW-1277">Toxin-antitoxin system</keyword>
<gene>
    <name evidence="3" type="ORF">DKB62_12385</name>
</gene>
<dbReference type="Gene3D" id="1.10.1220.10">
    <property type="entry name" value="Met repressor-like"/>
    <property type="match status" value="1"/>
</dbReference>
<keyword evidence="4" id="KW-1185">Reference proteome</keyword>
<comment type="similarity">
    <text evidence="1">Belongs to the RelB/DinJ antitoxin family.</text>
</comment>
<dbReference type="EMBL" id="CP029462">
    <property type="protein sequence ID" value="AXL22294.1"/>
    <property type="molecule type" value="Genomic_DNA"/>
</dbReference>